<evidence type="ECO:0000313" key="2">
    <source>
        <dbReference type="EMBL" id="GGK44197.1"/>
    </source>
</evidence>
<keyword evidence="1" id="KW-0175">Coiled coil</keyword>
<feature type="coiled-coil region" evidence="1">
    <location>
        <begin position="19"/>
        <end position="46"/>
    </location>
</feature>
<comment type="caution">
    <text evidence="2">The sequence shown here is derived from an EMBL/GenBank/DDBJ whole genome shotgun (WGS) entry which is preliminary data.</text>
</comment>
<dbReference type="EMBL" id="BMMF01000010">
    <property type="protein sequence ID" value="GGK44197.1"/>
    <property type="molecule type" value="Genomic_DNA"/>
</dbReference>
<dbReference type="Pfam" id="PF13747">
    <property type="entry name" value="DUF4164"/>
    <property type="match status" value="1"/>
</dbReference>
<dbReference type="InterPro" id="IPR025310">
    <property type="entry name" value="DUF4164"/>
</dbReference>
<dbReference type="AlphaFoldDB" id="A0A917QDT8"/>
<dbReference type="RefSeq" id="WP_188914460.1">
    <property type="nucleotide sequence ID" value="NZ_BMMF01000010.1"/>
</dbReference>
<proteinExistence type="predicted"/>
<evidence type="ECO:0000313" key="3">
    <source>
        <dbReference type="Proteomes" id="UP000600449"/>
    </source>
</evidence>
<organism evidence="2 3">
    <name type="scientific">Salinarimonas ramus</name>
    <dbReference type="NCBI Taxonomy" id="690164"/>
    <lineage>
        <taxon>Bacteria</taxon>
        <taxon>Pseudomonadati</taxon>
        <taxon>Pseudomonadota</taxon>
        <taxon>Alphaproteobacteria</taxon>
        <taxon>Hyphomicrobiales</taxon>
        <taxon>Salinarimonadaceae</taxon>
        <taxon>Salinarimonas</taxon>
    </lineage>
</organism>
<keyword evidence="3" id="KW-1185">Reference proteome</keyword>
<name>A0A917QDT8_9HYPH</name>
<gene>
    <name evidence="2" type="ORF">GCM10011322_34150</name>
</gene>
<dbReference type="SUPFAM" id="SSF57997">
    <property type="entry name" value="Tropomyosin"/>
    <property type="match status" value="1"/>
</dbReference>
<evidence type="ECO:0000256" key="1">
    <source>
        <dbReference type="SAM" id="Coils"/>
    </source>
</evidence>
<protein>
    <recommendedName>
        <fullName evidence="4">DUF4164 family protein</fullName>
    </recommendedName>
</protein>
<evidence type="ECO:0008006" key="4">
    <source>
        <dbReference type="Google" id="ProtNLM"/>
    </source>
</evidence>
<reference evidence="2 3" key="1">
    <citation type="journal article" date="2014" name="Int. J. Syst. Evol. Microbiol.">
        <title>Complete genome sequence of Corynebacterium casei LMG S-19264T (=DSM 44701T), isolated from a smear-ripened cheese.</title>
        <authorList>
            <consortium name="US DOE Joint Genome Institute (JGI-PGF)"/>
            <person name="Walter F."/>
            <person name="Albersmeier A."/>
            <person name="Kalinowski J."/>
            <person name="Ruckert C."/>
        </authorList>
    </citation>
    <scope>NUCLEOTIDE SEQUENCE [LARGE SCALE GENOMIC DNA]</scope>
    <source>
        <strain evidence="2 3">CGMCC 1.9161</strain>
    </source>
</reference>
<accession>A0A917QDT8</accession>
<sequence length="95" mass="10307">MALPLDEALSKLDAAVAALEAAVTRRLEAERSRSDLETELQIMQDDRARLAVDLESTSLRLETLEATTRDVEGRVGRALVAVRAVLEEAGVAPHL</sequence>
<dbReference type="Proteomes" id="UP000600449">
    <property type="component" value="Unassembled WGS sequence"/>
</dbReference>